<sequence>MGSLNAFALRSDGRVLGWGINLTDVLGDADGTRLTTIDGVEGVVDVASAGGAVVVARGDGRVCAWGNNAHGLLGGEPRGGQTGRPVLVPDLKNIVQVEGGGDVAFALDEDGAVWAWGRGVGGVLGDGDTSDHVSVKPVRVRGLPPIRRIASFEFTGLAVDTDGGLWGWGPALVLGAHGKGRRGAAPVRIPVPGPVLDVSGRHVIVEDGIEGGIEEGGEEDAGEVLTRTPSGVRAAGGDLRPVPGRSRAGPGPVPCGEGNRVAA</sequence>
<dbReference type="SUPFAM" id="SSF50985">
    <property type="entry name" value="RCC1/BLIP-II"/>
    <property type="match status" value="1"/>
</dbReference>
<feature type="compositionally biased region" description="Acidic residues" evidence="1">
    <location>
        <begin position="212"/>
        <end position="222"/>
    </location>
</feature>
<dbReference type="Gene3D" id="2.130.10.30">
    <property type="entry name" value="Regulator of chromosome condensation 1/beta-lactamase-inhibitor protein II"/>
    <property type="match status" value="1"/>
</dbReference>
<dbReference type="RefSeq" id="WP_386400421.1">
    <property type="nucleotide sequence ID" value="NZ_JBHSPT010000049.1"/>
</dbReference>
<dbReference type="Proteomes" id="UP001596242">
    <property type="component" value="Unassembled WGS sequence"/>
</dbReference>
<proteinExistence type="predicted"/>
<reference evidence="3" key="1">
    <citation type="journal article" date="2019" name="Int. J. Syst. Evol. Microbiol.">
        <title>The Global Catalogue of Microorganisms (GCM) 10K type strain sequencing project: providing services to taxonomists for standard genome sequencing and annotation.</title>
        <authorList>
            <consortium name="The Broad Institute Genomics Platform"/>
            <consortium name="The Broad Institute Genome Sequencing Center for Infectious Disease"/>
            <person name="Wu L."/>
            <person name="Ma J."/>
        </authorList>
    </citation>
    <scope>NUCLEOTIDE SEQUENCE [LARGE SCALE GENOMIC DNA]</scope>
    <source>
        <strain evidence="3">JCM 12763</strain>
    </source>
</reference>
<keyword evidence="3" id="KW-1185">Reference proteome</keyword>
<dbReference type="EMBL" id="JBHSPT010000049">
    <property type="protein sequence ID" value="MFC6058022.1"/>
    <property type="molecule type" value="Genomic_DNA"/>
</dbReference>
<evidence type="ECO:0000256" key="1">
    <source>
        <dbReference type="SAM" id="MobiDB-lite"/>
    </source>
</evidence>
<dbReference type="PANTHER" id="PTHR45982">
    <property type="entry name" value="REGULATOR OF CHROMOSOME CONDENSATION"/>
    <property type="match status" value="1"/>
</dbReference>
<feature type="region of interest" description="Disordered" evidence="1">
    <location>
        <begin position="212"/>
        <end position="263"/>
    </location>
</feature>
<dbReference type="InterPro" id="IPR051553">
    <property type="entry name" value="Ran_GTPase-activating"/>
</dbReference>
<dbReference type="PROSITE" id="PS50012">
    <property type="entry name" value="RCC1_3"/>
    <property type="match status" value="2"/>
</dbReference>
<dbReference type="PANTHER" id="PTHR45982:SF1">
    <property type="entry name" value="REGULATOR OF CHROMOSOME CONDENSATION"/>
    <property type="match status" value="1"/>
</dbReference>
<comment type="caution">
    <text evidence="2">The sequence shown here is derived from an EMBL/GenBank/DDBJ whole genome shotgun (WGS) entry which is preliminary data.</text>
</comment>
<dbReference type="Pfam" id="PF00415">
    <property type="entry name" value="RCC1"/>
    <property type="match status" value="2"/>
</dbReference>
<accession>A0ABW1M456</accession>
<name>A0ABW1M456_9ACTN</name>
<dbReference type="InterPro" id="IPR000408">
    <property type="entry name" value="Reg_chr_condens"/>
</dbReference>
<gene>
    <name evidence="2" type="ORF">ACFP50_21975</name>
</gene>
<evidence type="ECO:0000313" key="3">
    <source>
        <dbReference type="Proteomes" id="UP001596242"/>
    </source>
</evidence>
<organism evidence="2 3">
    <name type="scientific">Streptomyces pratens</name>
    <dbReference type="NCBI Taxonomy" id="887456"/>
    <lineage>
        <taxon>Bacteria</taxon>
        <taxon>Bacillati</taxon>
        <taxon>Actinomycetota</taxon>
        <taxon>Actinomycetes</taxon>
        <taxon>Kitasatosporales</taxon>
        <taxon>Streptomycetaceae</taxon>
        <taxon>Streptomyces</taxon>
    </lineage>
</organism>
<protein>
    <submittedName>
        <fullName evidence="2">RCC1 domain-containing protein</fullName>
    </submittedName>
</protein>
<evidence type="ECO:0000313" key="2">
    <source>
        <dbReference type="EMBL" id="MFC6058022.1"/>
    </source>
</evidence>
<dbReference type="InterPro" id="IPR009091">
    <property type="entry name" value="RCC1/BLIP-II"/>
</dbReference>